<dbReference type="EMBL" id="CAJVRL010000092">
    <property type="protein sequence ID" value="CAG8959591.1"/>
    <property type="molecule type" value="Genomic_DNA"/>
</dbReference>
<dbReference type="AlphaFoldDB" id="A0A9N9L413"/>
<gene>
    <name evidence="2" type="ORF">HYFRA_00001493</name>
</gene>
<sequence length="114" mass="12365">MYPMFDSLLRSDLNKIVLEKLGYCKTVKAEHIGTGKLYSLEMNHPVGVSDILRSKRMGRTTLSGSEKLGPATGSGASPEKSFPQYCVPGLNEQVGKLTFPMSGFHSPKSSISTL</sequence>
<organism evidence="2 3">
    <name type="scientific">Hymenoscyphus fraxineus</name>
    <dbReference type="NCBI Taxonomy" id="746836"/>
    <lineage>
        <taxon>Eukaryota</taxon>
        <taxon>Fungi</taxon>
        <taxon>Dikarya</taxon>
        <taxon>Ascomycota</taxon>
        <taxon>Pezizomycotina</taxon>
        <taxon>Leotiomycetes</taxon>
        <taxon>Helotiales</taxon>
        <taxon>Helotiaceae</taxon>
        <taxon>Hymenoscyphus</taxon>
    </lineage>
</organism>
<dbReference type="Proteomes" id="UP000696280">
    <property type="component" value="Unassembled WGS sequence"/>
</dbReference>
<reference evidence="2" key="1">
    <citation type="submission" date="2021-07" db="EMBL/GenBank/DDBJ databases">
        <authorList>
            <person name="Durling M."/>
        </authorList>
    </citation>
    <scope>NUCLEOTIDE SEQUENCE</scope>
</reference>
<name>A0A9N9L413_9HELO</name>
<feature type="region of interest" description="Disordered" evidence="1">
    <location>
        <begin position="60"/>
        <end position="80"/>
    </location>
</feature>
<accession>A0A9N9L413</accession>
<evidence type="ECO:0000313" key="2">
    <source>
        <dbReference type="EMBL" id="CAG8959591.1"/>
    </source>
</evidence>
<keyword evidence="3" id="KW-1185">Reference proteome</keyword>
<evidence type="ECO:0000256" key="1">
    <source>
        <dbReference type="SAM" id="MobiDB-lite"/>
    </source>
</evidence>
<comment type="caution">
    <text evidence="2">The sequence shown here is derived from an EMBL/GenBank/DDBJ whole genome shotgun (WGS) entry which is preliminary data.</text>
</comment>
<protein>
    <submittedName>
        <fullName evidence="2">Uncharacterized protein</fullName>
    </submittedName>
</protein>
<evidence type="ECO:0000313" key="3">
    <source>
        <dbReference type="Proteomes" id="UP000696280"/>
    </source>
</evidence>
<proteinExistence type="predicted"/>